<keyword evidence="3" id="KW-1185">Reference proteome</keyword>
<dbReference type="SUPFAM" id="SSF54403">
    <property type="entry name" value="Cystatin/monellin"/>
    <property type="match status" value="1"/>
</dbReference>
<dbReference type="EMBL" id="CAMGYJ010000002">
    <property type="protein sequence ID" value="CAI0375008.1"/>
    <property type="molecule type" value="Genomic_DNA"/>
</dbReference>
<evidence type="ECO:0000313" key="2">
    <source>
        <dbReference type="EMBL" id="CAI0375008.1"/>
    </source>
</evidence>
<feature type="compositionally biased region" description="Basic and acidic residues" evidence="1">
    <location>
        <begin position="44"/>
        <end position="55"/>
    </location>
</feature>
<evidence type="ECO:0008006" key="4">
    <source>
        <dbReference type="Google" id="ProtNLM"/>
    </source>
</evidence>
<dbReference type="InterPro" id="IPR046350">
    <property type="entry name" value="Cystatin_sf"/>
</dbReference>
<feature type="region of interest" description="Disordered" evidence="1">
    <location>
        <begin position="1"/>
        <end position="88"/>
    </location>
</feature>
<organism evidence="2 3">
    <name type="scientific">Linum tenue</name>
    <dbReference type="NCBI Taxonomy" id="586396"/>
    <lineage>
        <taxon>Eukaryota</taxon>
        <taxon>Viridiplantae</taxon>
        <taxon>Streptophyta</taxon>
        <taxon>Embryophyta</taxon>
        <taxon>Tracheophyta</taxon>
        <taxon>Spermatophyta</taxon>
        <taxon>Magnoliopsida</taxon>
        <taxon>eudicotyledons</taxon>
        <taxon>Gunneridae</taxon>
        <taxon>Pentapetalae</taxon>
        <taxon>rosids</taxon>
        <taxon>fabids</taxon>
        <taxon>Malpighiales</taxon>
        <taxon>Linaceae</taxon>
        <taxon>Linum</taxon>
    </lineage>
</organism>
<feature type="compositionally biased region" description="Low complexity" evidence="1">
    <location>
        <begin position="24"/>
        <end position="42"/>
    </location>
</feature>
<dbReference type="PANTHER" id="PTHR31228">
    <property type="entry name" value="CYSTATIN/MONELLIN SUPERFAMILY PROTEIN"/>
    <property type="match status" value="1"/>
</dbReference>
<proteinExistence type="predicted"/>
<sequence>MNPDAAIPSLGYDPHSQTPLLPTEVSSSVAVESAPGSGSSSSKTELDSNPKRQKIDEDDGGDVMGSCGEEDEEEEWTQTMGKPLTWYPKSEEDREKMALYYEQVFASEGFDYVQSPPVDVLEDGVLHVNMKKALCRKILRECVDHVVKETNKSPDGRWKLVAGDIVKANWRPVQGAIYFITFMAKNSADPKNAEKEYEAQVYRNFTGVCVMELFRVKGQKEAILESTDRWRMIMCNGNIISYSSSRSLAIYIVAAW</sequence>
<dbReference type="Proteomes" id="UP001154282">
    <property type="component" value="Unassembled WGS sequence"/>
</dbReference>
<reference evidence="2" key="1">
    <citation type="submission" date="2022-08" db="EMBL/GenBank/DDBJ databases">
        <authorList>
            <person name="Gutierrez-Valencia J."/>
        </authorList>
    </citation>
    <scope>NUCLEOTIDE SEQUENCE</scope>
</reference>
<dbReference type="PANTHER" id="PTHR31228:SF25">
    <property type="entry name" value="CYSTATIN-LIKE PROTEIN-RELATED"/>
    <property type="match status" value="1"/>
</dbReference>
<dbReference type="AlphaFoldDB" id="A0AAV0GRM2"/>
<protein>
    <recommendedName>
        <fullName evidence="4">Cystatin domain-containing protein</fullName>
    </recommendedName>
</protein>
<comment type="caution">
    <text evidence="2">The sequence shown here is derived from an EMBL/GenBank/DDBJ whole genome shotgun (WGS) entry which is preliminary data.</text>
</comment>
<gene>
    <name evidence="2" type="ORF">LITE_LOCUS432</name>
</gene>
<name>A0AAV0GRM2_9ROSI</name>
<evidence type="ECO:0000256" key="1">
    <source>
        <dbReference type="SAM" id="MobiDB-lite"/>
    </source>
</evidence>
<evidence type="ECO:0000313" key="3">
    <source>
        <dbReference type="Proteomes" id="UP001154282"/>
    </source>
</evidence>
<accession>A0AAV0GRM2</accession>
<dbReference type="Gene3D" id="3.10.450.10">
    <property type="match status" value="1"/>
</dbReference>